<keyword evidence="5 6" id="KW-0472">Membrane</keyword>
<dbReference type="PROSITE" id="PS50850">
    <property type="entry name" value="MFS"/>
    <property type="match status" value="1"/>
</dbReference>
<evidence type="ECO:0000256" key="3">
    <source>
        <dbReference type="ARBA" id="ARBA00022692"/>
    </source>
</evidence>
<evidence type="ECO:0000256" key="1">
    <source>
        <dbReference type="ARBA" id="ARBA00004651"/>
    </source>
</evidence>
<feature type="transmembrane region" description="Helical" evidence="6">
    <location>
        <begin position="7"/>
        <end position="25"/>
    </location>
</feature>
<sequence>MWWAGLISWVGNGAMFIALPVYVYTETNSTLATALSVMANALATIVIGQVAGVFVDRWNHRRTLLWGNLVLAALTLVFLTVLHAPWWLILPVAFVQSAAGQFLGPAENALLPTLVTEQDLAAANSLNALNNNLARLLGPALGGLLIASIGFAGVVVDALTYLLAAGLVFLVRASQVSHEQPREGQAAGRFWQEWRAGLRAVRRNPLLTLGFVIGALVGLGKGSSPP</sequence>
<feature type="domain" description="Major facilitator superfamily (MFS) profile" evidence="7">
    <location>
        <begin position="1"/>
        <end position="176"/>
    </location>
</feature>
<keyword evidence="9" id="KW-1185">Reference proteome</keyword>
<proteinExistence type="predicted"/>
<gene>
    <name evidence="8" type="ORF">HNQ09_002103</name>
</gene>
<name>A0A7W8GFK6_9DEIO</name>
<accession>A0A7W8GFK6</accession>
<evidence type="ECO:0000256" key="5">
    <source>
        <dbReference type="ARBA" id="ARBA00023136"/>
    </source>
</evidence>
<dbReference type="GO" id="GO:0005886">
    <property type="term" value="C:plasma membrane"/>
    <property type="evidence" value="ECO:0007669"/>
    <property type="project" value="UniProtKB-SubCell"/>
</dbReference>
<dbReference type="EMBL" id="JACHFN010000007">
    <property type="protein sequence ID" value="MBB5234660.1"/>
    <property type="molecule type" value="Genomic_DNA"/>
</dbReference>
<feature type="transmembrane region" description="Helical" evidence="6">
    <location>
        <begin position="66"/>
        <end position="89"/>
    </location>
</feature>
<organism evidence="8 9">
    <name type="scientific">Deinococcus budaensis</name>
    <dbReference type="NCBI Taxonomy" id="1665626"/>
    <lineage>
        <taxon>Bacteria</taxon>
        <taxon>Thermotogati</taxon>
        <taxon>Deinococcota</taxon>
        <taxon>Deinococci</taxon>
        <taxon>Deinococcales</taxon>
        <taxon>Deinococcaceae</taxon>
        <taxon>Deinococcus</taxon>
    </lineage>
</organism>
<keyword evidence="2" id="KW-1003">Cell membrane</keyword>
<dbReference type="Proteomes" id="UP000525389">
    <property type="component" value="Unassembled WGS sequence"/>
</dbReference>
<dbReference type="GO" id="GO:0022857">
    <property type="term" value="F:transmembrane transporter activity"/>
    <property type="evidence" value="ECO:0007669"/>
    <property type="project" value="InterPro"/>
</dbReference>
<dbReference type="InterPro" id="IPR020846">
    <property type="entry name" value="MFS_dom"/>
</dbReference>
<dbReference type="InterPro" id="IPR036259">
    <property type="entry name" value="MFS_trans_sf"/>
</dbReference>
<evidence type="ECO:0000313" key="8">
    <source>
        <dbReference type="EMBL" id="MBB5234660.1"/>
    </source>
</evidence>
<evidence type="ECO:0000256" key="4">
    <source>
        <dbReference type="ARBA" id="ARBA00022989"/>
    </source>
</evidence>
<evidence type="ECO:0000256" key="6">
    <source>
        <dbReference type="SAM" id="Phobius"/>
    </source>
</evidence>
<dbReference type="AlphaFoldDB" id="A0A7W8GFK6"/>
<dbReference type="SUPFAM" id="SSF103473">
    <property type="entry name" value="MFS general substrate transporter"/>
    <property type="match status" value="1"/>
</dbReference>
<reference evidence="8 9" key="1">
    <citation type="submission" date="2020-08" db="EMBL/GenBank/DDBJ databases">
        <title>Genomic Encyclopedia of Type Strains, Phase IV (KMG-IV): sequencing the most valuable type-strain genomes for metagenomic binning, comparative biology and taxonomic classification.</title>
        <authorList>
            <person name="Goeker M."/>
        </authorList>
    </citation>
    <scope>NUCLEOTIDE SEQUENCE [LARGE SCALE GENOMIC DNA]</scope>
    <source>
        <strain evidence="8 9">DSM 101791</strain>
    </source>
</reference>
<evidence type="ECO:0000256" key="2">
    <source>
        <dbReference type="ARBA" id="ARBA00022475"/>
    </source>
</evidence>
<protein>
    <submittedName>
        <fullName evidence="8">MFS family permease</fullName>
    </submittedName>
</protein>
<evidence type="ECO:0000313" key="9">
    <source>
        <dbReference type="Proteomes" id="UP000525389"/>
    </source>
</evidence>
<keyword evidence="3 6" id="KW-0812">Transmembrane</keyword>
<keyword evidence="4 6" id="KW-1133">Transmembrane helix</keyword>
<dbReference type="Gene3D" id="1.20.1250.20">
    <property type="entry name" value="MFS general substrate transporter like domains"/>
    <property type="match status" value="1"/>
</dbReference>
<dbReference type="RefSeq" id="WP_184028784.1">
    <property type="nucleotide sequence ID" value="NZ_JACHFN010000007.1"/>
</dbReference>
<dbReference type="PANTHER" id="PTHR23513">
    <property type="entry name" value="INTEGRAL MEMBRANE EFFLUX PROTEIN-RELATED"/>
    <property type="match status" value="1"/>
</dbReference>
<feature type="transmembrane region" description="Helical" evidence="6">
    <location>
        <begin position="31"/>
        <end position="54"/>
    </location>
</feature>
<dbReference type="Pfam" id="PF07690">
    <property type="entry name" value="MFS_1"/>
    <property type="match status" value="1"/>
</dbReference>
<dbReference type="PANTHER" id="PTHR23513:SF6">
    <property type="entry name" value="MAJOR FACILITATOR SUPERFAMILY ASSOCIATED DOMAIN-CONTAINING PROTEIN"/>
    <property type="match status" value="1"/>
</dbReference>
<comment type="caution">
    <text evidence="8">The sequence shown here is derived from an EMBL/GenBank/DDBJ whole genome shotgun (WGS) entry which is preliminary data.</text>
</comment>
<evidence type="ECO:0000259" key="7">
    <source>
        <dbReference type="PROSITE" id="PS50850"/>
    </source>
</evidence>
<comment type="subcellular location">
    <subcellularLocation>
        <location evidence="1">Cell membrane</location>
        <topology evidence="1">Multi-pass membrane protein</topology>
    </subcellularLocation>
</comment>
<feature type="transmembrane region" description="Helical" evidence="6">
    <location>
        <begin position="144"/>
        <end position="171"/>
    </location>
</feature>
<dbReference type="InterPro" id="IPR011701">
    <property type="entry name" value="MFS"/>
</dbReference>